<dbReference type="Gene3D" id="1.10.600.10">
    <property type="entry name" value="Farnesyl Diphosphate Synthase"/>
    <property type="match status" value="1"/>
</dbReference>
<dbReference type="SUPFAM" id="SSF48576">
    <property type="entry name" value="Terpenoid synthases"/>
    <property type="match status" value="1"/>
</dbReference>
<feature type="domain" description="Terpene synthase metal-binding" evidence="3">
    <location>
        <begin position="251"/>
        <end position="489"/>
    </location>
</feature>
<evidence type="ECO:0000313" key="5">
    <source>
        <dbReference type="Proteomes" id="UP001279734"/>
    </source>
</evidence>
<accession>A0AAD3TJK4</accession>
<dbReference type="PANTHER" id="PTHR31225:SF94">
    <property type="entry name" value="ALPHA-FARNESENE SYNTHASE"/>
    <property type="match status" value="1"/>
</dbReference>
<dbReference type="AlphaFoldDB" id="A0AAD3TJK4"/>
<dbReference type="Gene3D" id="1.50.10.130">
    <property type="entry name" value="Terpene synthase, N-terminal domain"/>
    <property type="match status" value="1"/>
</dbReference>
<comment type="caution">
    <text evidence="4">The sequence shown here is derived from an EMBL/GenBank/DDBJ whole genome shotgun (WGS) entry which is preliminary data.</text>
</comment>
<dbReference type="CDD" id="cd00684">
    <property type="entry name" value="Terpene_cyclase_plant_C1"/>
    <property type="match status" value="1"/>
</dbReference>
<keyword evidence="1" id="KW-0479">Metal-binding</keyword>
<dbReference type="SFLD" id="SFLDG01019">
    <property type="entry name" value="Terpene_Cyclase_Like_1_C_Termi"/>
    <property type="match status" value="1"/>
</dbReference>
<dbReference type="GO" id="GO:0016102">
    <property type="term" value="P:diterpenoid biosynthetic process"/>
    <property type="evidence" value="ECO:0007669"/>
    <property type="project" value="InterPro"/>
</dbReference>
<protein>
    <submittedName>
        <fullName evidence="4">Uncharacterized protein</fullName>
    </submittedName>
</protein>
<reference evidence="4" key="1">
    <citation type="submission" date="2023-05" db="EMBL/GenBank/DDBJ databases">
        <title>Nepenthes gracilis genome sequencing.</title>
        <authorList>
            <person name="Fukushima K."/>
        </authorList>
    </citation>
    <scope>NUCLEOTIDE SEQUENCE</scope>
    <source>
        <strain evidence="4">SING2019-196</strain>
    </source>
</reference>
<dbReference type="InterPro" id="IPR001906">
    <property type="entry name" value="Terpene_synth_N"/>
</dbReference>
<dbReference type="Pfam" id="PF03936">
    <property type="entry name" value="Terpene_synth_C"/>
    <property type="match status" value="1"/>
</dbReference>
<proteinExistence type="predicted"/>
<dbReference type="EMBL" id="BSYO01000038">
    <property type="protein sequence ID" value="GMH30304.1"/>
    <property type="molecule type" value="Genomic_DNA"/>
</dbReference>
<evidence type="ECO:0000313" key="4">
    <source>
        <dbReference type="EMBL" id="GMH30304.1"/>
    </source>
</evidence>
<dbReference type="FunFam" id="1.10.600.10:FF:000007">
    <property type="entry name" value="Isoprene synthase, chloroplastic"/>
    <property type="match status" value="1"/>
</dbReference>
<dbReference type="InterPro" id="IPR008949">
    <property type="entry name" value="Isoprenoid_synthase_dom_sf"/>
</dbReference>
<organism evidence="4 5">
    <name type="scientific">Nepenthes gracilis</name>
    <name type="common">Slender pitcher plant</name>
    <dbReference type="NCBI Taxonomy" id="150966"/>
    <lineage>
        <taxon>Eukaryota</taxon>
        <taxon>Viridiplantae</taxon>
        <taxon>Streptophyta</taxon>
        <taxon>Embryophyta</taxon>
        <taxon>Tracheophyta</taxon>
        <taxon>Spermatophyta</taxon>
        <taxon>Magnoliopsida</taxon>
        <taxon>eudicotyledons</taxon>
        <taxon>Gunneridae</taxon>
        <taxon>Pentapetalae</taxon>
        <taxon>Caryophyllales</taxon>
        <taxon>Nepenthaceae</taxon>
        <taxon>Nepenthes</taxon>
    </lineage>
</organism>
<evidence type="ECO:0000259" key="3">
    <source>
        <dbReference type="Pfam" id="PF03936"/>
    </source>
</evidence>
<dbReference type="InterPro" id="IPR034741">
    <property type="entry name" value="Terpene_cyclase-like_1_C"/>
</dbReference>
<evidence type="ECO:0000259" key="2">
    <source>
        <dbReference type="Pfam" id="PF01397"/>
    </source>
</evidence>
<dbReference type="Proteomes" id="UP001279734">
    <property type="component" value="Unassembled WGS sequence"/>
</dbReference>
<dbReference type="InterPro" id="IPR008930">
    <property type="entry name" value="Terpenoid_cyclase/PrenylTrfase"/>
</dbReference>
<dbReference type="SUPFAM" id="SSF48239">
    <property type="entry name" value="Terpenoid cyclases/Protein prenyltransferases"/>
    <property type="match status" value="1"/>
</dbReference>
<dbReference type="InterPro" id="IPR050148">
    <property type="entry name" value="Terpene_synthase-like"/>
</dbReference>
<name>A0AAD3TJK4_NEPGR</name>
<dbReference type="InterPro" id="IPR005630">
    <property type="entry name" value="Terpene_synthase_metal-bd"/>
</dbReference>
<dbReference type="InterPro" id="IPR036965">
    <property type="entry name" value="Terpene_synth_N_sf"/>
</dbReference>
<dbReference type="GO" id="GO:0000287">
    <property type="term" value="F:magnesium ion binding"/>
    <property type="evidence" value="ECO:0007669"/>
    <property type="project" value="InterPro"/>
</dbReference>
<sequence length="556" mass="64734">MKPKTFIVENKRRSANYKPNIWSYDYIESLTSKYTEAAYQRQIEKLKTEFAHIFDQARGVNKLRLIESINNLCLSSLFEKEIKGTLDALQFDVDGLEGLKDDLEATALYFKLLRQHSYDVSQDIFINFIDNKGAFKESLRTNIRGVLQLYEASHLAIQEENIMNEAKDFSKESLRNLDLDMDVSISKQVIDALEHPLHWTAQWFRVRRQIDAYEHQVDRNPILLELAKLNFNVVQAIHQRELQELSRWWRNLGLMHEINFSRDRLIESFLCTTGVAFEPHYACLRKCLTKVICFTLIIDDLYDIYGSLEELDCFTRAMYRWNSKEIEHLPKSMKLCFSALQDTMNEVAQAIHKEQCWNGILSFVEKAWADVCKAFLLEARWFNEGFTPSLEEYLKSAWISSTCPLISLITHLIEEEGPYEELLDKLEQKKNLIYYSSLIFKLWNDLSTSDVELERGDAPSSIFCYMREANVSEDTARGHIRGLIINAWNNINKELIERFSKHQRSANLIISAARVSHFLYCNGDGIGVQDCQTKQLIQNLLIEPVAISYNDHINGI</sequence>
<dbReference type="InterPro" id="IPR044814">
    <property type="entry name" value="Terpene_cyclase_plant_C1"/>
</dbReference>
<dbReference type="GO" id="GO:0010333">
    <property type="term" value="F:terpene synthase activity"/>
    <property type="evidence" value="ECO:0007669"/>
    <property type="project" value="InterPro"/>
</dbReference>
<feature type="domain" description="Terpene synthase N-terminal" evidence="2">
    <location>
        <begin position="21"/>
        <end position="193"/>
    </location>
</feature>
<keyword evidence="5" id="KW-1185">Reference proteome</keyword>
<dbReference type="Pfam" id="PF01397">
    <property type="entry name" value="Terpene_synth"/>
    <property type="match status" value="1"/>
</dbReference>
<gene>
    <name evidence="4" type="ORF">Nepgr_032147</name>
</gene>
<evidence type="ECO:0000256" key="1">
    <source>
        <dbReference type="ARBA" id="ARBA00022723"/>
    </source>
</evidence>
<dbReference type="SFLD" id="SFLDS00005">
    <property type="entry name" value="Isoprenoid_Synthase_Type_I"/>
    <property type="match status" value="1"/>
</dbReference>
<dbReference type="PANTHER" id="PTHR31225">
    <property type="entry name" value="OS04G0344100 PROTEIN-RELATED"/>
    <property type="match status" value="1"/>
</dbReference>